<protein>
    <recommendedName>
        <fullName evidence="4">Porin domain-containing protein</fullName>
    </recommendedName>
</protein>
<dbReference type="RefSeq" id="WP_096056032.1">
    <property type="nucleotide sequence ID" value="NZ_CP023344.1"/>
</dbReference>
<accession>A0A290QB32</accession>
<sequence length="369" mass="40412">MKNLACGIAALACLASTASAITKVGESAELFITGDISARTDDNIFLTNGAEVDDTIFELSPGLQLTFGQGAQTKGSFKIAETFTRYLDNDSLDDELLSSVFNLSYDDAKLKLDLDASYRELSQSTRDIRGSTLVNRDVLDASADSEISISEKSSTGLGISWTDTDYDSSSYIDIEEITVPFNYYYAVSEKLDLSAGFRYRQTSLAISAGDSKDYYYNVGARIPVTEKFSGYFSVGYNERKPETGDKETGVGVEAEFQYVITAKTDLTLFLGNDYTTSAEGISQKTMTIAPTLRTKFSAQWEGSLGLTYQQLEYFSGRDDDYTDGRLGLAYLINDHAKITAAYNYRSNDSSLNGANFDNSIISLGAALRF</sequence>
<organism evidence="2 3">
    <name type="scientific">Nibricoccus aquaticus</name>
    <dbReference type="NCBI Taxonomy" id="2576891"/>
    <lineage>
        <taxon>Bacteria</taxon>
        <taxon>Pseudomonadati</taxon>
        <taxon>Verrucomicrobiota</taxon>
        <taxon>Opitutia</taxon>
        <taxon>Opitutales</taxon>
        <taxon>Opitutaceae</taxon>
        <taxon>Nibricoccus</taxon>
    </lineage>
</organism>
<dbReference type="AlphaFoldDB" id="A0A290QB32"/>
<dbReference type="InterPro" id="IPR018759">
    <property type="entry name" value="BBP2_2"/>
</dbReference>
<dbReference type="Proteomes" id="UP000217265">
    <property type="component" value="Chromosome"/>
</dbReference>
<proteinExistence type="predicted"/>
<dbReference type="Pfam" id="PF10082">
    <property type="entry name" value="BBP2_2"/>
    <property type="match status" value="1"/>
</dbReference>
<feature type="signal peptide" evidence="1">
    <location>
        <begin position="1"/>
        <end position="20"/>
    </location>
</feature>
<evidence type="ECO:0000256" key="1">
    <source>
        <dbReference type="SAM" id="SignalP"/>
    </source>
</evidence>
<keyword evidence="3" id="KW-1185">Reference proteome</keyword>
<keyword evidence="1" id="KW-0732">Signal</keyword>
<name>A0A290QB32_9BACT</name>
<evidence type="ECO:0008006" key="4">
    <source>
        <dbReference type="Google" id="ProtNLM"/>
    </source>
</evidence>
<evidence type="ECO:0000313" key="3">
    <source>
        <dbReference type="Proteomes" id="UP000217265"/>
    </source>
</evidence>
<reference evidence="2 3" key="1">
    <citation type="submission" date="2017-09" db="EMBL/GenBank/DDBJ databases">
        <title>Complete genome sequence of Verrucomicrobial strain HZ-65, isolated from freshwater.</title>
        <authorList>
            <person name="Choi A."/>
        </authorList>
    </citation>
    <scope>NUCLEOTIDE SEQUENCE [LARGE SCALE GENOMIC DNA]</scope>
    <source>
        <strain evidence="2 3">HZ-65</strain>
    </source>
</reference>
<evidence type="ECO:0000313" key="2">
    <source>
        <dbReference type="EMBL" id="ATC64400.1"/>
    </source>
</evidence>
<dbReference type="EMBL" id="CP023344">
    <property type="protein sequence ID" value="ATC64400.1"/>
    <property type="molecule type" value="Genomic_DNA"/>
</dbReference>
<feature type="chain" id="PRO_5013149168" description="Porin domain-containing protein" evidence="1">
    <location>
        <begin position="21"/>
        <end position="369"/>
    </location>
</feature>
<dbReference type="OrthoDB" id="179373at2"/>
<dbReference type="KEGG" id="vbh:CMV30_10780"/>
<dbReference type="SUPFAM" id="SSF56935">
    <property type="entry name" value="Porins"/>
    <property type="match status" value="1"/>
</dbReference>
<gene>
    <name evidence="2" type="ORF">CMV30_10780</name>
</gene>